<dbReference type="RefSeq" id="WP_051491484.1">
    <property type="nucleotide sequence ID" value="NZ_CP009428.1"/>
</dbReference>
<dbReference type="PANTHER" id="PTHR43317:SF1">
    <property type="entry name" value="THERMOSPERMINE SYNTHASE ACAULIS5"/>
    <property type="match status" value="1"/>
</dbReference>
<dbReference type="Pfam" id="PF01564">
    <property type="entry name" value="Spermine_synth"/>
    <property type="match status" value="1"/>
</dbReference>
<dbReference type="EMBL" id="MKQP01000089">
    <property type="protein sequence ID" value="OMD20851.1"/>
    <property type="molecule type" value="Genomic_DNA"/>
</dbReference>
<dbReference type="GeneID" id="31569462"/>
<dbReference type="Proteomes" id="UP000187465">
    <property type="component" value="Unassembled WGS sequence"/>
</dbReference>
<reference evidence="2 3" key="1">
    <citation type="submission" date="2016-10" db="EMBL/GenBank/DDBJ databases">
        <title>Paenibacillus species isolates.</title>
        <authorList>
            <person name="Beno S.M."/>
        </authorList>
    </citation>
    <scope>NUCLEOTIDE SEQUENCE [LARGE SCALE GENOMIC DNA]</scope>
    <source>
        <strain evidence="2 3">FSL H7-0604</strain>
    </source>
</reference>
<dbReference type="InterPro" id="IPR029063">
    <property type="entry name" value="SAM-dependent_MTases_sf"/>
</dbReference>
<accession>A0A1R0WTD4</accession>
<evidence type="ECO:0000313" key="3">
    <source>
        <dbReference type="Proteomes" id="UP000187465"/>
    </source>
</evidence>
<evidence type="ECO:0000313" key="2">
    <source>
        <dbReference type="EMBL" id="OMD20851.1"/>
    </source>
</evidence>
<dbReference type="Gene3D" id="3.40.50.150">
    <property type="entry name" value="Vaccinia Virus protein VP39"/>
    <property type="match status" value="1"/>
</dbReference>
<comment type="caution">
    <text evidence="2">The sequence shown here is derived from an EMBL/GenBank/DDBJ whole genome shotgun (WGS) entry which is preliminary data.</text>
</comment>
<dbReference type="SUPFAM" id="SSF53335">
    <property type="entry name" value="S-adenosyl-L-methionine-dependent methyltransferases"/>
    <property type="match status" value="1"/>
</dbReference>
<dbReference type="PANTHER" id="PTHR43317">
    <property type="entry name" value="THERMOSPERMINE SYNTHASE ACAULIS5"/>
    <property type="match status" value="1"/>
</dbReference>
<evidence type="ECO:0000256" key="1">
    <source>
        <dbReference type="ARBA" id="ARBA00023115"/>
    </source>
</evidence>
<organism evidence="2 3">
    <name type="scientific">Paenibacillus odorifer</name>
    <dbReference type="NCBI Taxonomy" id="189426"/>
    <lineage>
        <taxon>Bacteria</taxon>
        <taxon>Bacillati</taxon>
        <taxon>Bacillota</taxon>
        <taxon>Bacilli</taxon>
        <taxon>Bacillales</taxon>
        <taxon>Paenibacillaceae</taxon>
        <taxon>Paenibacillus</taxon>
    </lineage>
</organism>
<dbReference type="GO" id="GO:0006596">
    <property type="term" value="P:polyamine biosynthetic process"/>
    <property type="evidence" value="ECO:0007669"/>
    <property type="project" value="UniProtKB-KW"/>
</dbReference>
<name>A0A1R0WTD4_9BACL</name>
<keyword evidence="1" id="KW-0620">Polyamine biosynthesis</keyword>
<proteinExistence type="predicted"/>
<gene>
    <name evidence="2" type="ORF">BJP51_08990</name>
</gene>
<sequence length="259" mass="29398">MNINEFLLYKEIDHLHSELQRNSENHEITVYDTTELYGEKGSFRVMQFSNHATQGAMDLNDPQRILFEYPRAIIHFMEFNLPSFEDVFLIGHGIGTIAGHFPEKRFKVAELDNEVVELSRRCFGYSQDNVVIGDGRQILEGENPQVYDYIILDAFTAAGTPRHLVSREFFSITRSKLNTGGYILMNLMGKGENDPLINAIYTTLTEEYAYIKAFSLPSEGAADIQNIIMVGGSSPVRFQARHLAGFKEIQLGQGYLIQD</sequence>
<dbReference type="AlphaFoldDB" id="A0A1R0WTD4"/>
<protein>
    <submittedName>
        <fullName evidence="2">Spermidine synthase</fullName>
    </submittedName>
</protein>
<dbReference type="NCBIfam" id="NF037959">
    <property type="entry name" value="MFS_SpdSyn"/>
    <property type="match status" value="1"/>
</dbReference>